<keyword evidence="5" id="KW-0547">Nucleotide-binding</keyword>
<keyword evidence="8 10" id="KW-0472">Membrane</keyword>
<dbReference type="InterPro" id="IPR003439">
    <property type="entry name" value="ABC_transporter-like_ATP-bd"/>
</dbReference>
<evidence type="ECO:0000256" key="8">
    <source>
        <dbReference type="ARBA" id="ARBA00023136"/>
    </source>
</evidence>
<dbReference type="OrthoDB" id="9770415at2"/>
<evidence type="ECO:0000256" key="5">
    <source>
        <dbReference type="ARBA" id="ARBA00022741"/>
    </source>
</evidence>
<feature type="transmembrane region" description="Helical" evidence="10">
    <location>
        <begin position="158"/>
        <end position="176"/>
    </location>
</feature>
<protein>
    <submittedName>
        <fullName evidence="13">ATP-binding cassette subfamily B protein</fullName>
    </submittedName>
</protein>
<evidence type="ECO:0000259" key="12">
    <source>
        <dbReference type="PROSITE" id="PS50929"/>
    </source>
</evidence>
<dbReference type="EMBL" id="QGTQ01000012">
    <property type="protein sequence ID" value="PWW00738.1"/>
    <property type="molecule type" value="Genomic_DNA"/>
</dbReference>
<feature type="domain" description="ABC transporter" evidence="11">
    <location>
        <begin position="352"/>
        <end position="597"/>
    </location>
</feature>
<keyword evidence="3" id="KW-1003">Cell membrane</keyword>
<dbReference type="PANTHER" id="PTHR43394:SF1">
    <property type="entry name" value="ATP-BINDING CASSETTE SUB-FAMILY B MEMBER 10, MITOCHONDRIAL"/>
    <property type="match status" value="1"/>
</dbReference>
<keyword evidence="14" id="KW-1185">Reference proteome</keyword>
<evidence type="ECO:0000259" key="11">
    <source>
        <dbReference type="PROSITE" id="PS50893"/>
    </source>
</evidence>
<dbReference type="PROSITE" id="PS00211">
    <property type="entry name" value="ABC_TRANSPORTER_1"/>
    <property type="match status" value="1"/>
</dbReference>
<sequence length="606" mass="67295">MATLLRLLKYVRPSGMLVVATLTLMLLATLIDLLAPWVLRKVFDDGISKSDMGMVLMLALALFGLQLGKSLGSFAQGYTQELIGQNVVFTLRKQMYEHLQRLPFKYYDKAQTGQLMSRMTGDIEAVKNFVGFGGMMLVAGMATFVGTLIFMCSMQWQVTLLALSPIPLLLIVMWMFSRKVGPAWGKIREQMGRLTTTLQENISGIRVVKAFASESKEKSKFAGRNEQNFETNMHRAKLEANAFPLMGFLGGLTFLIMIWVGAVYVANDKMSLGTFMAFQWYTWGIIWPLNMLGWQINIFQQALKAAPRVFEVLDTKVDIESPADGGIDAATIRGSVKFQNVTFAFDKKSNEEQTKDLSKKEAAAASEQDRMEQENRAVIHDIQLDIKQGEVIAVLGATGSGKSSLIALLSRFYDVSEGSVLIDGIDVRDYELDGLRRSIGIVPQETFLFSASIRDNIAFGRPEATQEQIENAAKKAQIHAFIVNMPYGYDTLIGERGVGLSGGQRQRVALARAILMDPPILVLDEATASVDTATESAIHEGLLEVMKGRTTFIIAQRLSSIRRADRIIVLDSGKVVQQGTHRELNEQDGFFRRLLERQEMAAASSH</sequence>
<feature type="domain" description="ABC transmembrane type-1" evidence="12">
    <location>
        <begin position="19"/>
        <end position="301"/>
    </location>
</feature>
<dbReference type="InterPro" id="IPR011527">
    <property type="entry name" value="ABC1_TM_dom"/>
</dbReference>
<dbReference type="Pfam" id="PF00005">
    <property type="entry name" value="ABC_tran"/>
    <property type="match status" value="1"/>
</dbReference>
<keyword evidence="6 13" id="KW-0067">ATP-binding</keyword>
<evidence type="ECO:0000256" key="2">
    <source>
        <dbReference type="ARBA" id="ARBA00022448"/>
    </source>
</evidence>
<feature type="transmembrane region" description="Helical" evidence="10">
    <location>
        <begin position="51"/>
        <end position="68"/>
    </location>
</feature>
<dbReference type="Pfam" id="PF00664">
    <property type="entry name" value="ABC_membrane"/>
    <property type="match status" value="1"/>
</dbReference>
<proteinExistence type="predicted"/>
<feature type="region of interest" description="Disordered" evidence="9">
    <location>
        <begin position="352"/>
        <end position="371"/>
    </location>
</feature>
<dbReference type="FunFam" id="1.20.1560.10:FF:000011">
    <property type="entry name" value="Multidrug ABC transporter ATP-binding protein"/>
    <property type="match status" value="1"/>
</dbReference>
<gene>
    <name evidence="13" type="ORF">DFQ01_11291</name>
</gene>
<dbReference type="GO" id="GO:0015421">
    <property type="term" value="F:ABC-type oligopeptide transporter activity"/>
    <property type="evidence" value="ECO:0007669"/>
    <property type="project" value="TreeGrafter"/>
</dbReference>
<dbReference type="InterPro" id="IPR003593">
    <property type="entry name" value="AAA+_ATPase"/>
</dbReference>
<keyword evidence="2" id="KW-0813">Transport</keyword>
<dbReference type="InterPro" id="IPR027417">
    <property type="entry name" value="P-loop_NTPase"/>
</dbReference>
<dbReference type="GO" id="GO:0016887">
    <property type="term" value="F:ATP hydrolysis activity"/>
    <property type="evidence" value="ECO:0007669"/>
    <property type="project" value="InterPro"/>
</dbReference>
<dbReference type="PROSITE" id="PS50929">
    <property type="entry name" value="ABC_TM1F"/>
    <property type="match status" value="1"/>
</dbReference>
<dbReference type="InterPro" id="IPR039421">
    <property type="entry name" value="Type_1_exporter"/>
</dbReference>
<name>A0A2V2YRL9_9BACL</name>
<dbReference type="CDD" id="cd18542">
    <property type="entry name" value="ABC_6TM_YknU_like"/>
    <property type="match status" value="1"/>
</dbReference>
<dbReference type="PROSITE" id="PS50893">
    <property type="entry name" value="ABC_TRANSPORTER_2"/>
    <property type="match status" value="1"/>
</dbReference>
<feature type="transmembrane region" description="Helical" evidence="10">
    <location>
        <begin position="278"/>
        <end position="296"/>
    </location>
</feature>
<feature type="transmembrane region" description="Helical" evidence="10">
    <location>
        <begin position="15"/>
        <end position="39"/>
    </location>
</feature>
<evidence type="ECO:0000256" key="3">
    <source>
        <dbReference type="ARBA" id="ARBA00022475"/>
    </source>
</evidence>
<dbReference type="SUPFAM" id="SSF52540">
    <property type="entry name" value="P-loop containing nucleoside triphosphate hydrolases"/>
    <property type="match status" value="1"/>
</dbReference>
<evidence type="ECO:0000256" key="9">
    <source>
        <dbReference type="SAM" id="MobiDB-lite"/>
    </source>
</evidence>
<evidence type="ECO:0000256" key="10">
    <source>
        <dbReference type="SAM" id="Phobius"/>
    </source>
</evidence>
<keyword evidence="4 10" id="KW-0812">Transmembrane</keyword>
<evidence type="ECO:0000256" key="4">
    <source>
        <dbReference type="ARBA" id="ARBA00022692"/>
    </source>
</evidence>
<organism evidence="13 14">
    <name type="scientific">Paenibacillus cellulosilyticus</name>
    <dbReference type="NCBI Taxonomy" id="375489"/>
    <lineage>
        <taxon>Bacteria</taxon>
        <taxon>Bacillati</taxon>
        <taxon>Bacillota</taxon>
        <taxon>Bacilli</taxon>
        <taxon>Bacillales</taxon>
        <taxon>Paenibacillaceae</taxon>
        <taxon>Paenibacillus</taxon>
    </lineage>
</organism>
<feature type="transmembrane region" description="Helical" evidence="10">
    <location>
        <begin position="129"/>
        <end position="151"/>
    </location>
</feature>
<dbReference type="GO" id="GO:0005524">
    <property type="term" value="F:ATP binding"/>
    <property type="evidence" value="ECO:0007669"/>
    <property type="project" value="UniProtKB-KW"/>
</dbReference>
<dbReference type="Proteomes" id="UP000246635">
    <property type="component" value="Unassembled WGS sequence"/>
</dbReference>
<dbReference type="GO" id="GO:0005886">
    <property type="term" value="C:plasma membrane"/>
    <property type="evidence" value="ECO:0007669"/>
    <property type="project" value="UniProtKB-SubCell"/>
</dbReference>
<dbReference type="AlphaFoldDB" id="A0A2V2YRL9"/>
<evidence type="ECO:0000313" key="14">
    <source>
        <dbReference type="Proteomes" id="UP000246635"/>
    </source>
</evidence>
<dbReference type="InterPro" id="IPR017871">
    <property type="entry name" value="ABC_transporter-like_CS"/>
</dbReference>
<reference evidence="13 14" key="1">
    <citation type="submission" date="2018-05" db="EMBL/GenBank/DDBJ databases">
        <title>Genomic Encyclopedia of Type Strains, Phase III (KMG-III): the genomes of soil and plant-associated and newly described type strains.</title>
        <authorList>
            <person name="Whitman W."/>
        </authorList>
    </citation>
    <scope>NUCLEOTIDE SEQUENCE [LARGE SCALE GENOMIC DNA]</scope>
    <source>
        <strain evidence="13 14">CECT 5696</strain>
    </source>
</reference>
<evidence type="ECO:0000256" key="1">
    <source>
        <dbReference type="ARBA" id="ARBA00004651"/>
    </source>
</evidence>
<comment type="caution">
    <text evidence="13">The sequence shown here is derived from an EMBL/GenBank/DDBJ whole genome shotgun (WGS) entry which is preliminary data.</text>
</comment>
<evidence type="ECO:0000256" key="6">
    <source>
        <dbReference type="ARBA" id="ARBA00022840"/>
    </source>
</evidence>
<feature type="transmembrane region" description="Helical" evidence="10">
    <location>
        <begin position="242"/>
        <end position="266"/>
    </location>
</feature>
<accession>A0A2V2YRL9</accession>
<evidence type="ECO:0000313" key="13">
    <source>
        <dbReference type="EMBL" id="PWW00738.1"/>
    </source>
</evidence>
<dbReference type="SMART" id="SM00382">
    <property type="entry name" value="AAA"/>
    <property type="match status" value="1"/>
</dbReference>
<evidence type="ECO:0000256" key="7">
    <source>
        <dbReference type="ARBA" id="ARBA00022989"/>
    </source>
</evidence>
<dbReference type="Gene3D" id="1.20.1560.10">
    <property type="entry name" value="ABC transporter type 1, transmembrane domain"/>
    <property type="match status" value="1"/>
</dbReference>
<dbReference type="SUPFAM" id="SSF90123">
    <property type="entry name" value="ABC transporter transmembrane region"/>
    <property type="match status" value="1"/>
</dbReference>
<dbReference type="PANTHER" id="PTHR43394">
    <property type="entry name" value="ATP-DEPENDENT PERMEASE MDL1, MITOCHONDRIAL"/>
    <property type="match status" value="1"/>
</dbReference>
<dbReference type="FunFam" id="3.40.50.300:FF:000287">
    <property type="entry name" value="Multidrug ABC transporter ATP-binding protein"/>
    <property type="match status" value="1"/>
</dbReference>
<dbReference type="RefSeq" id="WP_110044956.1">
    <property type="nucleotide sequence ID" value="NZ_CP054612.1"/>
</dbReference>
<keyword evidence="7 10" id="KW-1133">Transmembrane helix</keyword>
<dbReference type="Gene3D" id="3.40.50.300">
    <property type="entry name" value="P-loop containing nucleotide triphosphate hydrolases"/>
    <property type="match status" value="1"/>
</dbReference>
<dbReference type="InterPro" id="IPR036640">
    <property type="entry name" value="ABC1_TM_sf"/>
</dbReference>
<comment type="subcellular location">
    <subcellularLocation>
        <location evidence="1">Cell membrane</location>
        <topology evidence="1">Multi-pass membrane protein</topology>
    </subcellularLocation>
</comment>